<dbReference type="PRINTS" id="PR00344">
    <property type="entry name" value="BCTRLSENSOR"/>
</dbReference>
<keyword evidence="4" id="KW-0597">Phosphoprotein</keyword>
<dbReference type="GO" id="GO:0007234">
    <property type="term" value="P:osmosensory signaling via phosphorelay pathway"/>
    <property type="evidence" value="ECO:0007669"/>
    <property type="project" value="TreeGrafter"/>
</dbReference>
<evidence type="ECO:0000259" key="12">
    <source>
        <dbReference type="PROSITE" id="PS50885"/>
    </source>
</evidence>
<accession>A0A8J7U3R4</accession>
<dbReference type="InterPro" id="IPR035965">
    <property type="entry name" value="PAS-like_dom_sf"/>
</dbReference>
<keyword evidence="5" id="KW-0808">Transferase</keyword>
<dbReference type="GO" id="GO:0000156">
    <property type="term" value="F:phosphorelay response regulator activity"/>
    <property type="evidence" value="ECO:0007669"/>
    <property type="project" value="TreeGrafter"/>
</dbReference>
<dbReference type="Gene3D" id="3.30.565.10">
    <property type="entry name" value="Histidine kinase-like ATPase, C-terminal domain"/>
    <property type="match status" value="1"/>
</dbReference>
<dbReference type="Gene3D" id="1.10.287.130">
    <property type="match status" value="1"/>
</dbReference>
<dbReference type="InterPro" id="IPR050351">
    <property type="entry name" value="BphY/WalK/GraS-like"/>
</dbReference>
<gene>
    <name evidence="13" type="ORF">J3U88_11245</name>
</gene>
<dbReference type="SUPFAM" id="SSF55874">
    <property type="entry name" value="ATPase domain of HSP90 chaperone/DNA topoisomerase II/histidine kinase"/>
    <property type="match status" value="1"/>
</dbReference>
<comment type="subcellular location">
    <subcellularLocation>
        <location evidence="2">Membrane</location>
    </subcellularLocation>
</comment>
<dbReference type="InterPro" id="IPR004358">
    <property type="entry name" value="Sig_transdc_His_kin-like_C"/>
</dbReference>
<dbReference type="SUPFAM" id="SSF55785">
    <property type="entry name" value="PYP-like sensor domain (PAS domain)"/>
    <property type="match status" value="1"/>
</dbReference>
<evidence type="ECO:0000256" key="8">
    <source>
        <dbReference type="SAM" id="Coils"/>
    </source>
</evidence>
<organism evidence="13 14">
    <name type="scientific">Acanthopleuribacter pedis</name>
    <dbReference type="NCBI Taxonomy" id="442870"/>
    <lineage>
        <taxon>Bacteria</taxon>
        <taxon>Pseudomonadati</taxon>
        <taxon>Acidobacteriota</taxon>
        <taxon>Holophagae</taxon>
        <taxon>Acanthopleuribacterales</taxon>
        <taxon>Acanthopleuribacteraceae</taxon>
        <taxon>Acanthopleuribacter</taxon>
    </lineage>
</organism>
<dbReference type="InterPro" id="IPR000014">
    <property type="entry name" value="PAS"/>
</dbReference>
<dbReference type="PROSITE" id="PS50109">
    <property type="entry name" value="HIS_KIN"/>
    <property type="match status" value="1"/>
</dbReference>
<evidence type="ECO:0000256" key="10">
    <source>
        <dbReference type="SAM" id="Phobius"/>
    </source>
</evidence>
<dbReference type="PANTHER" id="PTHR42878:SF13">
    <property type="entry name" value="HISTIDINE KINASE"/>
    <property type="match status" value="1"/>
</dbReference>
<dbReference type="Pfam" id="PF00672">
    <property type="entry name" value="HAMP"/>
    <property type="match status" value="1"/>
</dbReference>
<comment type="catalytic activity">
    <reaction evidence="1">
        <text>ATP + protein L-histidine = ADP + protein N-phospho-L-histidine.</text>
        <dbReference type="EC" id="2.7.13.3"/>
    </reaction>
</comment>
<proteinExistence type="predicted"/>
<keyword evidence="7 10" id="KW-0472">Membrane</keyword>
<evidence type="ECO:0000259" key="11">
    <source>
        <dbReference type="PROSITE" id="PS50109"/>
    </source>
</evidence>
<feature type="domain" description="HAMP" evidence="12">
    <location>
        <begin position="262"/>
        <end position="314"/>
    </location>
</feature>
<evidence type="ECO:0000256" key="9">
    <source>
        <dbReference type="SAM" id="MobiDB-lite"/>
    </source>
</evidence>
<dbReference type="SMART" id="SM00304">
    <property type="entry name" value="HAMP"/>
    <property type="match status" value="1"/>
</dbReference>
<dbReference type="GO" id="GO:0016020">
    <property type="term" value="C:membrane"/>
    <property type="evidence" value="ECO:0007669"/>
    <property type="project" value="UniProtKB-SubCell"/>
</dbReference>
<dbReference type="GO" id="GO:0030295">
    <property type="term" value="F:protein kinase activator activity"/>
    <property type="evidence" value="ECO:0007669"/>
    <property type="project" value="TreeGrafter"/>
</dbReference>
<dbReference type="InterPro" id="IPR005467">
    <property type="entry name" value="His_kinase_dom"/>
</dbReference>
<evidence type="ECO:0000256" key="2">
    <source>
        <dbReference type="ARBA" id="ARBA00004370"/>
    </source>
</evidence>
<evidence type="ECO:0000256" key="1">
    <source>
        <dbReference type="ARBA" id="ARBA00000085"/>
    </source>
</evidence>
<evidence type="ECO:0000256" key="3">
    <source>
        <dbReference type="ARBA" id="ARBA00012438"/>
    </source>
</evidence>
<dbReference type="InterPro" id="IPR036890">
    <property type="entry name" value="HATPase_C_sf"/>
</dbReference>
<dbReference type="PANTHER" id="PTHR42878">
    <property type="entry name" value="TWO-COMPONENT HISTIDINE KINASE"/>
    <property type="match status" value="1"/>
</dbReference>
<name>A0A8J7U3R4_9BACT</name>
<evidence type="ECO:0000256" key="5">
    <source>
        <dbReference type="ARBA" id="ARBA00022679"/>
    </source>
</evidence>
<dbReference type="SMART" id="SM00387">
    <property type="entry name" value="HATPase_c"/>
    <property type="match status" value="1"/>
</dbReference>
<comment type="caution">
    <text evidence="13">The sequence shown here is derived from an EMBL/GenBank/DDBJ whole genome shotgun (WGS) entry which is preliminary data.</text>
</comment>
<dbReference type="Gene3D" id="3.30.450.20">
    <property type="entry name" value="PAS domain"/>
    <property type="match status" value="1"/>
</dbReference>
<keyword evidence="14" id="KW-1185">Reference proteome</keyword>
<evidence type="ECO:0000256" key="4">
    <source>
        <dbReference type="ARBA" id="ARBA00022553"/>
    </source>
</evidence>
<dbReference type="GO" id="GO:0004673">
    <property type="term" value="F:protein histidine kinase activity"/>
    <property type="evidence" value="ECO:0007669"/>
    <property type="project" value="UniProtKB-EC"/>
</dbReference>
<dbReference type="Proteomes" id="UP000664417">
    <property type="component" value="Unassembled WGS sequence"/>
</dbReference>
<dbReference type="Pfam" id="PF02518">
    <property type="entry name" value="HATPase_c"/>
    <property type="match status" value="1"/>
</dbReference>
<dbReference type="EC" id="2.7.13.3" evidence="3"/>
<dbReference type="EMBL" id="JAFREP010000008">
    <property type="protein sequence ID" value="MBO1319034.1"/>
    <property type="molecule type" value="Genomic_DNA"/>
</dbReference>
<feature type="coiled-coil region" evidence="8">
    <location>
        <begin position="306"/>
        <end position="340"/>
    </location>
</feature>
<keyword evidence="8" id="KW-0175">Coiled coil</keyword>
<dbReference type="InterPro" id="IPR003594">
    <property type="entry name" value="HATPase_dom"/>
</dbReference>
<dbReference type="SUPFAM" id="SSF158472">
    <property type="entry name" value="HAMP domain-like"/>
    <property type="match status" value="1"/>
</dbReference>
<reference evidence="13" key="1">
    <citation type="submission" date="2021-03" db="EMBL/GenBank/DDBJ databases">
        <authorList>
            <person name="Wang G."/>
        </authorList>
    </citation>
    <scope>NUCLEOTIDE SEQUENCE</scope>
    <source>
        <strain evidence="13">KCTC 12899</strain>
    </source>
</reference>
<protein>
    <recommendedName>
        <fullName evidence="3">histidine kinase</fullName>
        <ecNumber evidence="3">2.7.13.3</ecNumber>
    </recommendedName>
</protein>
<dbReference type="Pfam" id="PF13426">
    <property type="entry name" value="PAS_9"/>
    <property type="match status" value="1"/>
</dbReference>
<feature type="domain" description="Histidine kinase" evidence="11">
    <location>
        <begin position="562"/>
        <end position="745"/>
    </location>
</feature>
<dbReference type="RefSeq" id="WP_207858855.1">
    <property type="nucleotide sequence ID" value="NZ_JAFREP010000008.1"/>
</dbReference>
<evidence type="ECO:0000313" key="14">
    <source>
        <dbReference type="Proteomes" id="UP000664417"/>
    </source>
</evidence>
<evidence type="ECO:0000313" key="13">
    <source>
        <dbReference type="EMBL" id="MBO1319034.1"/>
    </source>
</evidence>
<sequence>MNAVKTIPPNGKSLKQKMIVRNMIVMLLVFIAVLIFYALQNYGAYNRQIEKTTTSFRRNLDSTSRLLISDKQKALRTYAEDNSWTTLREILIENVRGRFENENGEAVVADQQSLIMAAYFRNDRQTVAWVTPETPDGVPTGLPPGKLQQIEETTDWALSLKGITQREVQLGDHLVIQYATPIYASSSALGVDIDDSQEIVDPSVDAHVGSLVYGFSTAQMERDLAEAKSEYQADLLRNLMFLLLVSILALIGGFYATRRQAATITSPLAQLTGAADSIASGDYNVRVDLNSGDEIEVLASSFNKMTTDLKRSYDELAELNKTLEEKVQQRTKELVASERKFRILFEESADAILLGDENELFDCNPAMLRLMGCEDKNVLLAMSPDDLSPKQQPEGALSAELIRDKYKMVLEEGSQLFEWTCKRLDNSEFPSEIVVTGFELDDRPVLHKVYRDITERKKTEEMLRKAQQRLLETAHSSGMAEIATGVLHNIGNILNSVNISTEEMALTLKNSKVKGFLKANDMIRNHSGDLGTFFTSHPKGKLIPGYYLSLGEAINEEQTTLTDEVTALINKVNMMRDVISTQQNYAKASLYTEDVSVIDLIEDSLKLNLASLQKQGVKIVKNYTSDPKGSVAKVKLVHVLTNLIKNAKEAMQENDGKNKEQILELIMRGVENNEVIVMVKDNGVGISQENKDKIFNHGFTTKPTGHGFGLHTCANFMTEMGGTLEVSSEGPGKGAVFEIRFPLDERGPEFQSPPPKAMLSQEN</sequence>
<keyword evidence="10" id="KW-1133">Transmembrane helix</keyword>
<feature type="transmembrane region" description="Helical" evidence="10">
    <location>
        <begin position="238"/>
        <end position="256"/>
    </location>
</feature>
<evidence type="ECO:0000256" key="7">
    <source>
        <dbReference type="ARBA" id="ARBA00023136"/>
    </source>
</evidence>
<dbReference type="NCBIfam" id="TIGR00229">
    <property type="entry name" value="sensory_box"/>
    <property type="match status" value="1"/>
</dbReference>
<dbReference type="CDD" id="cd06225">
    <property type="entry name" value="HAMP"/>
    <property type="match status" value="1"/>
</dbReference>
<dbReference type="InterPro" id="IPR003660">
    <property type="entry name" value="HAMP_dom"/>
</dbReference>
<dbReference type="AlphaFoldDB" id="A0A8J7U3R4"/>
<dbReference type="Gene3D" id="6.10.340.10">
    <property type="match status" value="1"/>
</dbReference>
<dbReference type="PROSITE" id="PS50885">
    <property type="entry name" value="HAMP"/>
    <property type="match status" value="1"/>
</dbReference>
<feature type="transmembrane region" description="Helical" evidence="10">
    <location>
        <begin position="19"/>
        <end position="39"/>
    </location>
</feature>
<keyword evidence="10" id="KW-0812">Transmembrane</keyword>
<keyword evidence="6" id="KW-0418">Kinase</keyword>
<feature type="region of interest" description="Disordered" evidence="9">
    <location>
        <begin position="744"/>
        <end position="763"/>
    </location>
</feature>
<evidence type="ECO:0000256" key="6">
    <source>
        <dbReference type="ARBA" id="ARBA00022777"/>
    </source>
</evidence>